<keyword evidence="3" id="KW-0949">S-adenosyl-L-methionine</keyword>
<evidence type="ECO:0000256" key="3">
    <source>
        <dbReference type="ARBA" id="ARBA00022691"/>
    </source>
</evidence>
<dbReference type="SFLD" id="SFLDS00029">
    <property type="entry name" value="Radical_SAM"/>
    <property type="match status" value="1"/>
</dbReference>
<dbReference type="InterPro" id="IPR012726">
    <property type="entry name" value="ThiH"/>
</dbReference>
<dbReference type="InterPro" id="IPR034428">
    <property type="entry name" value="ThiH/NoCL/HydG-like"/>
</dbReference>
<dbReference type="InterPro" id="IPR007197">
    <property type="entry name" value="rSAM"/>
</dbReference>
<dbReference type="InterPro" id="IPR013785">
    <property type="entry name" value="Aldolase_TIM"/>
</dbReference>
<dbReference type="Pfam" id="PF06968">
    <property type="entry name" value="BATS"/>
    <property type="match status" value="1"/>
</dbReference>
<comment type="cofactor">
    <cofactor evidence="1">
        <name>[4Fe-4S] cluster</name>
        <dbReference type="ChEBI" id="CHEBI:49883"/>
    </cofactor>
</comment>
<keyword evidence="2" id="KW-0004">4Fe-4S</keyword>
<dbReference type="PANTHER" id="PTHR43583:SF1">
    <property type="entry name" value="2-IMINOACETATE SYNTHASE"/>
    <property type="match status" value="1"/>
</dbReference>
<evidence type="ECO:0000259" key="7">
    <source>
        <dbReference type="PROSITE" id="PS51918"/>
    </source>
</evidence>
<evidence type="ECO:0000313" key="8">
    <source>
        <dbReference type="EMBL" id="HGK24405.1"/>
    </source>
</evidence>
<evidence type="ECO:0000256" key="6">
    <source>
        <dbReference type="ARBA" id="ARBA00023014"/>
    </source>
</evidence>
<dbReference type="PANTHER" id="PTHR43583">
    <property type="entry name" value="2-IMINOACETATE SYNTHASE"/>
    <property type="match status" value="1"/>
</dbReference>
<accession>A0A7C3PT84</accession>
<dbReference type="GO" id="GO:0051539">
    <property type="term" value="F:4 iron, 4 sulfur cluster binding"/>
    <property type="evidence" value="ECO:0007669"/>
    <property type="project" value="UniProtKB-KW"/>
</dbReference>
<dbReference type="SUPFAM" id="SSF102114">
    <property type="entry name" value="Radical SAM enzymes"/>
    <property type="match status" value="1"/>
</dbReference>
<dbReference type="GO" id="GO:0009228">
    <property type="term" value="P:thiamine biosynthetic process"/>
    <property type="evidence" value="ECO:0007669"/>
    <property type="project" value="InterPro"/>
</dbReference>
<organism evidence="8">
    <name type="scientific">Dictyoglomus thermophilum</name>
    <dbReference type="NCBI Taxonomy" id="14"/>
    <lineage>
        <taxon>Bacteria</taxon>
        <taxon>Pseudomonadati</taxon>
        <taxon>Dictyoglomota</taxon>
        <taxon>Dictyoglomia</taxon>
        <taxon>Dictyoglomales</taxon>
        <taxon>Dictyoglomaceae</taxon>
        <taxon>Dictyoglomus</taxon>
    </lineage>
</organism>
<name>A0A7C3PT84_DICTH</name>
<dbReference type="SFLD" id="SFLDF00301">
    <property type="entry name" value="2-iminoacetate_synthase_(ThiH)"/>
    <property type="match status" value="1"/>
</dbReference>
<dbReference type="InterPro" id="IPR058240">
    <property type="entry name" value="rSAM_sf"/>
</dbReference>
<keyword evidence="5" id="KW-0408">Iron</keyword>
<dbReference type="GO" id="GO:0003824">
    <property type="term" value="F:catalytic activity"/>
    <property type="evidence" value="ECO:0007669"/>
    <property type="project" value="InterPro"/>
</dbReference>
<evidence type="ECO:0000256" key="4">
    <source>
        <dbReference type="ARBA" id="ARBA00022723"/>
    </source>
</evidence>
<evidence type="ECO:0000256" key="5">
    <source>
        <dbReference type="ARBA" id="ARBA00023004"/>
    </source>
</evidence>
<keyword evidence="6" id="KW-0411">Iron-sulfur</keyword>
<dbReference type="EMBL" id="DTDV01000021">
    <property type="protein sequence ID" value="HGK24405.1"/>
    <property type="molecule type" value="Genomic_DNA"/>
</dbReference>
<keyword evidence="4" id="KW-0479">Metal-binding</keyword>
<comment type="caution">
    <text evidence="8">The sequence shown here is derived from an EMBL/GenBank/DDBJ whole genome shotgun (WGS) entry which is preliminary data.</text>
</comment>
<reference evidence="8" key="1">
    <citation type="journal article" date="2020" name="mSystems">
        <title>Genome- and Community-Level Interaction Insights into Carbon Utilization and Element Cycling Functions of Hydrothermarchaeota in Hydrothermal Sediment.</title>
        <authorList>
            <person name="Zhou Z."/>
            <person name="Liu Y."/>
            <person name="Xu W."/>
            <person name="Pan J."/>
            <person name="Luo Z.H."/>
            <person name="Li M."/>
        </authorList>
    </citation>
    <scope>NUCLEOTIDE SEQUENCE [LARGE SCALE GENOMIC DNA]</scope>
    <source>
        <strain evidence="8">SpSt-70</strain>
    </source>
</reference>
<dbReference type="GO" id="GO:0005506">
    <property type="term" value="F:iron ion binding"/>
    <property type="evidence" value="ECO:0007669"/>
    <property type="project" value="InterPro"/>
</dbReference>
<dbReference type="SMART" id="SM00876">
    <property type="entry name" value="BATS"/>
    <property type="match status" value="1"/>
</dbReference>
<protein>
    <submittedName>
        <fullName evidence="8">2-iminoacetate synthase ThiH</fullName>
    </submittedName>
</protein>
<dbReference type="AlphaFoldDB" id="A0A7C3PT84"/>
<dbReference type="SFLD" id="SFLDG01081">
    <property type="entry name" value="cleavage_of_the_Ca-Cb_bond_in"/>
    <property type="match status" value="1"/>
</dbReference>
<gene>
    <name evidence="8" type="primary">thiH</name>
    <name evidence="8" type="ORF">ENU78_08290</name>
</gene>
<dbReference type="PROSITE" id="PS51918">
    <property type="entry name" value="RADICAL_SAM"/>
    <property type="match status" value="1"/>
</dbReference>
<proteinExistence type="predicted"/>
<dbReference type="InterPro" id="IPR010722">
    <property type="entry name" value="BATS_dom"/>
</dbReference>
<dbReference type="Gene3D" id="3.20.20.70">
    <property type="entry name" value="Aldolase class I"/>
    <property type="match status" value="1"/>
</dbReference>
<evidence type="ECO:0000256" key="2">
    <source>
        <dbReference type="ARBA" id="ARBA00022485"/>
    </source>
</evidence>
<dbReference type="SFLD" id="SFLDG01060">
    <property type="entry name" value="BATS_domain_containing"/>
    <property type="match status" value="1"/>
</dbReference>
<dbReference type="NCBIfam" id="TIGR02351">
    <property type="entry name" value="thiH"/>
    <property type="match status" value="1"/>
</dbReference>
<dbReference type="CDD" id="cd01335">
    <property type="entry name" value="Radical_SAM"/>
    <property type="match status" value="1"/>
</dbReference>
<sequence>MMLEILKEADEILKNLNNLEHKGVNIKKILEKAKISREELIILLTDNSDENLILMAKKAKQLTERYFGKTITLFTPLYLSNYCFSPCDYCGFSAKNKIFRKKLDQQEIVKEYEAIKEMNIDSILLLTGCDKINTPFEYILDAVKLAKNYFSEISIEVYPMEEEEYEILVKEGLTGVVQYQETYNQETYKKLHPIGPKSDYEYRLYTQERALKAGVYEVTVGVLLGLHDPVEDVFKTILHAEYLSKKYPKAEINISFPRFRDPQTGFKPKYEVNEKSLLRFILCARIYLPHVGITISTRESSMFRDSIIGYGVTKMSAGSRTTVGGYSKIENTNAQFETDDKRSVNEIVKAIKNKGYRPEFTNWIRGGLY</sequence>
<feature type="domain" description="Radical SAM core" evidence="7">
    <location>
        <begin position="69"/>
        <end position="298"/>
    </location>
</feature>
<dbReference type="Pfam" id="PF04055">
    <property type="entry name" value="Radical_SAM"/>
    <property type="match status" value="1"/>
</dbReference>
<evidence type="ECO:0000256" key="1">
    <source>
        <dbReference type="ARBA" id="ARBA00001966"/>
    </source>
</evidence>